<dbReference type="Pfam" id="PF01895">
    <property type="entry name" value="PhoU"/>
    <property type="match status" value="1"/>
</dbReference>
<evidence type="ECO:0000259" key="1">
    <source>
        <dbReference type="SMART" id="SM00966"/>
    </source>
</evidence>
<evidence type="ECO:0000313" key="3">
    <source>
        <dbReference type="Proteomes" id="UP000244066"/>
    </source>
</evidence>
<dbReference type="GO" id="GO:0030643">
    <property type="term" value="P:intracellular phosphate ion homeostasis"/>
    <property type="evidence" value="ECO:0007669"/>
    <property type="project" value="InterPro"/>
</dbReference>
<gene>
    <name evidence="2" type="ORF">B9J98_03575</name>
</gene>
<dbReference type="InterPro" id="IPR028366">
    <property type="entry name" value="PhoU"/>
</dbReference>
<feature type="domain" description="SpoVT-AbrB" evidence="1">
    <location>
        <begin position="10"/>
        <end position="56"/>
    </location>
</feature>
<proteinExistence type="predicted"/>
<dbReference type="PANTHER" id="PTHR42930">
    <property type="entry name" value="PHOSPHATE-SPECIFIC TRANSPORT SYSTEM ACCESSORY PROTEIN PHOU"/>
    <property type="match status" value="1"/>
</dbReference>
<dbReference type="SUPFAM" id="SSF109755">
    <property type="entry name" value="PhoU-like"/>
    <property type="match status" value="1"/>
</dbReference>
<dbReference type="EMBL" id="NDWU01000007">
    <property type="protein sequence ID" value="PUA32670.1"/>
    <property type="molecule type" value="Genomic_DNA"/>
</dbReference>
<protein>
    <recommendedName>
        <fullName evidence="1">SpoVT-AbrB domain-containing protein</fullName>
    </recommendedName>
</protein>
<name>A0A2R7Y577_9ARCH</name>
<evidence type="ECO:0000313" key="2">
    <source>
        <dbReference type="EMBL" id="PUA32670.1"/>
    </source>
</evidence>
<dbReference type="Proteomes" id="UP000244066">
    <property type="component" value="Unassembled WGS sequence"/>
</dbReference>
<dbReference type="GO" id="GO:0003677">
    <property type="term" value="F:DNA binding"/>
    <property type="evidence" value="ECO:0007669"/>
    <property type="project" value="InterPro"/>
</dbReference>
<dbReference type="SMART" id="SM00966">
    <property type="entry name" value="SpoVT_AbrB"/>
    <property type="match status" value="1"/>
</dbReference>
<accession>A0A2R7Y577</accession>
<dbReference type="SUPFAM" id="SSF89447">
    <property type="entry name" value="AbrB/MazE/MraZ-like"/>
    <property type="match status" value="1"/>
</dbReference>
<dbReference type="InterPro" id="IPR007159">
    <property type="entry name" value="SpoVT-AbrB_dom"/>
</dbReference>
<dbReference type="Gene3D" id="1.20.58.220">
    <property type="entry name" value="Phosphate transport system protein phou homolog 2, domain 2"/>
    <property type="match status" value="1"/>
</dbReference>
<dbReference type="GO" id="GO:0045936">
    <property type="term" value="P:negative regulation of phosphate metabolic process"/>
    <property type="evidence" value="ECO:0007669"/>
    <property type="project" value="InterPro"/>
</dbReference>
<comment type="caution">
    <text evidence="2">The sequence shown here is derived from an EMBL/GenBank/DDBJ whole genome shotgun (WGS) entry which is preliminary data.</text>
</comment>
<dbReference type="InterPro" id="IPR038078">
    <property type="entry name" value="PhoU-like_sf"/>
</dbReference>
<reference evidence="2 3" key="1">
    <citation type="submission" date="2017-04" db="EMBL/GenBank/DDBJ databases">
        <title>Draft Aigarchaeota genome from a New Zealand hot spring.</title>
        <authorList>
            <person name="Reysenbach A.-L."/>
            <person name="Donaho J.A."/>
            <person name="Gerhart J."/>
            <person name="Kelley J.F."/>
            <person name="Kouba K."/>
            <person name="Podar M."/>
            <person name="Stott M."/>
        </authorList>
    </citation>
    <scope>NUCLEOTIDE SEQUENCE [LARGE SCALE GENOMIC DNA]</scope>
    <source>
        <strain evidence="2">NZ13_MG1</strain>
    </source>
</reference>
<dbReference type="AlphaFoldDB" id="A0A2R7Y577"/>
<organism evidence="2 3">
    <name type="scientific">Candidatus Terraquivivens tikiterensis</name>
    <dbReference type="NCBI Taxonomy" id="1980982"/>
    <lineage>
        <taxon>Archaea</taxon>
        <taxon>Nitrososphaerota</taxon>
        <taxon>Candidatus Wolframiiraptoraceae</taxon>
        <taxon>Candidatus Terraquivivens</taxon>
    </lineage>
</organism>
<dbReference type="InterPro" id="IPR026022">
    <property type="entry name" value="PhoU_dom"/>
</dbReference>
<dbReference type="Gene3D" id="2.10.260.10">
    <property type="match status" value="1"/>
</dbReference>
<sequence>MPSHKRVLQLTGGGSYAITLPKSWVRRLDIAEGATLSVDVLEDGSLLITPEGRQITRNPTEITIKDSPAVVRDIVGSYLMGFNTIKLKSSKPFRSETVSEVRKCVRRLAGAEIIEELPDSIEIQIMLDPEAVTPDKVLRRMGSLVNSMVSDSLASVMDGDLNLAEKSLQRDEEVDRHYFTLVRIVRFAIRDPEIARKVGLSQLRLMDFRLVAKFLEDSGDHAASISMDVIKNKGPRIPENLLSIFRQISENIIKSGMESLEAFLSEDASLALKVLENRSEYSKLYEAMLSSLNHVPYETRNYVTKIILNIDRINENNVDITELAAPITVKSS</sequence>
<dbReference type="PANTHER" id="PTHR42930:SF2">
    <property type="entry name" value="PHOU DOMAIN-CONTAINING PROTEIN"/>
    <property type="match status" value="1"/>
</dbReference>
<dbReference type="Pfam" id="PF04014">
    <property type="entry name" value="MazE_antitoxin"/>
    <property type="match status" value="1"/>
</dbReference>
<dbReference type="InterPro" id="IPR037914">
    <property type="entry name" value="SpoVT-AbrB_sf"/>
</dbReference>